<dbReference type="InterPro" id="IPR029753">
    <property type="entry name" value="D-isomer_DH_CS"/>
</dbReference>
<evidence type="ECO:0000256" key="2">
    <source>
        <dbReference type="ARBA" id="ARBA00023002"/>
    </source>
</evidence>
<dbReference type="Pfam" id="PF02826">
    <property type="entry name" value="2-Hacid_dh_C"/>
    <property type="match status" value="1"/>
</dbReference>
<dbReference type="RefSeq" id="WP_018589515.1">
    <property type="nucleotide sequence ID" value="NZ_CP117523.1"/>
</dbReference>
<keyword evidence="8" id="KW-1185">Reference proteome</keyword>
<dbReference type="Gene3D" id="3.40.50.720">
    <property type="entry name" value="NAD(P)-binding Rossmann-like Domain"/>
    <property type="match status" value="2"/>
</dbReference>
<dbReference type="CDD" id="cd12171">
    <property type="entry name" value="2-Hacid_dh_10"/>
    <property type="match status" value="1"/>
</dbReference>
<dbReference type="InterPro" id="IPR036291">
    <property type="entry name" value="NAD(P)-bd_dom_sf"/>
</dbReference>
<dbReference type="InterPro" id="IPR006139">
    <property type="entry name" value="D-isomer_2_OHA_DH_cat_dom"/>
</dbReference>
<sequence length="328" mass="37491">MKLLVRAPIIEERRKELEEMFEEVIYEPWTDSGERYYEDEMLEALNKYEPDALITELDRITEKVVTNYTKLKVIGDCRANPANIDVEACNKANIPILCTPARNAQAVAEMLVGLLITYMRNIPKSMQWIKDGNWVEGTTPYYTWMGNELQGKSIGFVGFGAVGQSAAKMLESFGMKISFYDPFVENHKENYIKEDLESIFKKCDIVSIHLPVLESTKNMINMSLLSLMKPEAIFVNTARTAVVNNKDLYNVLSDKKIKGAILDVLETEPPTKEDLKIVELDNVLLTPHICGATYEVTNHQSDIITERLKKWLNNEDLDKIVFNKQILL</sequence>
<evidence type="ECO:0000256" key="3">
    <source>
        <dbReference type="ARBA" id="ARBA00023027"/>
    </source>
</evidence>
<evidence type="ECO:0000259" key="6">
    <source>
        <dbReference type="Pfam" id="PF02826"/>
    </source>
</evidence>
<keyword evidence="2 4" id="KW-0560">Oxidoreductase</keyword>
<feature type="domain" description="D-isomer specific 2-hydroxyacid dehydrogenase NAD-binding" evidence="6">
    <location>
        <begin position="112"/>
        <end position="289"/>
    </location>
</feature>
<dbReference type="Pfam" id="PF00389">
    <property type="entry name" value="2-Hacid_dh"/>
    <property type="match status" value="1"/>
</dbReference>
<evidence type="ECO:0000256" key="1">
    <source>
        <dbReference type="ARBA" id="ARBA00005854"/>
    </source>
</evidence>
<dbReference type="PANTHER" id="PTHR42789">
    <property type="entry name" value="D-ISOMER SPECIFIC 2-HYDROXYACID DEHYDROGENASE FAMILY PROTEIN (AFU_ORTHOLOGUE AFUA_6G10090)"/>
    <property type="match status" value="1"/>
</dbReference>
<reference evidence="7 8" key="1">
    <citation type="journal article" date="2023" name="PLoS ONE">
        <title>Genome-based metabolic and phylogenomic analysis of three Terrisporobacter species.</title>
        <authorList>
            <person name="Boer T."/>
            <person name="Bengelsdorf F.R."/>
            <person name="Bomeke M."/>
            <person name="Daniel R."/>
            <person name="Poehlein A."/>
        </authorList>
    </citation>
    <scope>NUCLEOTIDE SEQUENCE [LARGE SCALE GENOMIC DNA]</scope>
    <source>
        <strain evidence="7 8">DSM 1288</strain>
    </source>
</reference>
<name>A0ABZ2EUA9_9FIRM</name>
<dbReference type="Proteomes" id="UP001348492">
    <property type="component" value="Chromosome"/>
</dbReference>
<dbReference type="PANTHER" id="PTHR42789:SF1">
    <property type="entry name" value="D-ISOMER SPECIFIC 2-HYDROXYACID DEHYDROGENASE FAMILY PROTEIN (AFU_ORTHOLOGUE AFUA_6G10090)"/>
    <property type="match status" value="1"/>
</dbReference>
<dbReference type="InterPro" id="IPR006140">
    <property type="entry name" value="D-isomer_DH_NAD-bd"/>
</dbReference>
<comment type="similarity">
    <text evidence="1 4">Belongs to the D-isomer specific 2-hydroxyacid dehydrogenase family.</text>
</comment>
<protein>
    <submittedName>
        <fullName evidence="7">2-hydroxyacid dehydrogenase YoaD</fullName>
        <ecNumber evidence="7">1.1.1.-</ecNumber>
    </submittedName>
</protein>
<feature type="domain" description="D-isomer specific 2-hydroxyacid dehydrogenase catalytic" evidence="5">
    <location>
        <begin position="9"/>
        <end position="321"/>
    </location>
</feature>
<dbReference type="SUPFAM" id="SSF52283">
    <property type="entry name" value="Formate/glycerate dehydrogenase catalytic domain-like"/>
    <property type="match status" value="1"/>
</dbReference>
<dbReference type="EMBL" id="CP117523">
    <property type="protein sequence ID" value="WWD83061.1"/>
    <property type="molecule type" value="Genomic_DNA"/>
</dbReference>
<dbReference type="GO" id="GO:0016491">
    <property type="term" value="F:oxidoreductase activity"/>
    <property type="evidence" value="ECO:0007669"/>
    <property type="project" value="UniProtKB-KW"/>
</dbReference>
<organism evidence="7 8">
    <name type="scientific">Terrisporobacter glycolicus ATCC 14880 = DSM 1288</name>
    <dbReference type="NCBI Taxonomy" id="1121315"/>
    <lineage>
        <taxon>Bacteria</taxon>
        <taxon>Bacillati</taxon>
        <taxon>Bacillota</taxon>
        <taxon>Clostridia</taxon>
        <taxon>Peptostreptococcales</taxon>
        <taxon>Peptostreptococcaceae</taxon>
        <taxon>Terrisporobacter</taxon>
    </lineage>
</organism>
<evidence type="ECO:0000313" key="7">
    <source>
        <dbReference type="EMBL" id="WWD83061.1"/>
    </source>
</evidence>
<evidence type="ECO:0000256" key="4">
    <source>
        <dbReference type="RuleBase" id="RU003719"/>
    </source>
</evidence>
<dbReference type="InterPro" id="IPR050857">
    <property type="entry name" value="D-2-hydroxyacid_DH"/>
</dbReference>
<proteinExistence type="inferred from homology"/>
<keyword evidence="3" id="KW-0520">NAD</keyword>
<gene>
    <name evidence="7" type="primary">yoaD</name>
    <name evidence="7" type="ORF">TEGL_14630</name>
</gene>
<dbReference type="EC" id="1.1.1.-" evidence="7"/>
<evidence type="ECO:0000313" key="8">
    <source>
        <dbReference type="Proteomes" id="UP001348492"/>
    </source>
</evidence>
<dbReference type="SUPFAM" id="SSF51735">
    <property type="entry name" value="NAD(P)-binding Rossmann-fold domains"/>
    <property type="match status" value="1"/>
</dbReference>
<evidence type="ECO:0000259" key="5">
    <source>
        <dbReference type="Pfam" id="PF00389"/>
    </source>
</evidence>
<accession>A0ABZ2EUA9</accession>
<dbReference type="PROSITE" id="PS00670">
    <property type="entry name" value="D_2_HYDROXYACID_DH_2"/>
    <property type="match status" value="1"/>
</dbReference>